<comment type="caution">
    <text evidence="1">The sequence shown here is derived from an EMBL/GenBank/DDBJ whole genome shotgun (WGS) entry which is preliminary data.</text>
</comment>
<organism evidence="1 2">
    <name type="scientific">Stephania cephalantha</name>
    <dbReference type="NCBI Taxonomy" id="152367"/>
    <lineage>
        <taxon>Eukaryota</taxon>
        <taxon>Viridiplantae</taxon>
        <taxon>Streptophyta</taxon>
        <taxon>Embryophyta</taxon>
        <taxon>Tracheophyta</taxon>
        <taxon>Spermatophyta</taxon>
        <taxon>Magnoliopsida</taxon>
        <taxon>Ranunculales</taxon>
        <taxon>Menispermaceae</taxon>
        <taxon>Menispermoideae</taxon>
        <taxon>Cissampelideae</taxon>
        <taxon>Stephania</taxon>
    </lineage>
</organism>
<dbReference type="PANTHER" id="PTHR34222">
    <property type="entry name" value="GAG_PRE-INTEGRS DOMAIN-CONTAINING PROTEIN"/>
    <property type="match status" value="1"/>
</dbReference>
<name>A0AAP0EPC6_9MAGN</name>
<dbReference type="EMBL" id="JBBNAG010000011">
    <property type="protein sequence ID" value="KAK9094248.1"/>
    <property type="molecule type" value="Genomic_DNA"/>
</dbReference>
<keyword evidence="2" id="KW-1185">Reference proteome</keyword>
<dbReference type="PANTHER" id="PTHR34222:SF99">
    <property type="entry name" value="PROTEIN, PUTATIVE-RELATED"/>
    <property type="match status" value="1"/>
</dbReference>
<accession>A0AAP0EPC6</accession>
<dbReference type="AlphaFoldDB" id="A0AAP0EPC6"/>
<reference evidence="1 2" key="1">
    <citation type="submission" date="2024-01" db="EMBL/GenBank/DDBJ databases">
        <title>Genome assemblies of Stephania.</title>
        <authorList>
            <person name="Yang L."/>
        </authorList>
    </citation>
    <scope>NUCLEOTIDE SEQUENCE [LARGE SCALE GENOMIC DNA]</scope>
    <source>
        <strain evidence="1">JXDWG</strain>
        <tissue evidence="1">Leaf</tissue>
    </source>
</reference>
<protein>
    <submittedName>
        <fullName evidence="1">Uncharacterized protein</fullName>
    </submittedName>
</protein>
<proteinExistence type="predicted"/>
<sequence length="156" mass="18711">MMMQFSMGLNDEYDHVRNQILVFEPLPNINKAYSMILRVEKQKEVHISFAPHLDTAMFVQSSIGKGNDKGNFKKVVNKDDLFCDYCIMKRHTKDTCFKLHGTPDWYKKFGEKMVKRALREPQRRNLFKIHLNLLQICWNHIWILLMMLLRNMRIYS</sequence>
<gene>
    <name evidence="1" type="ORF">Scep_025717</name>
</gene>
<evidence type="ECO:0000313" key="1">
    <source>
        <dbReference type="EMBL" id="KAK9094248.1"/>
    </source>
</evidence>
<evidence type="ECO:0000313" key="2">
    <source>
        <dbReference type="Proteomes" id="UP001419268"/>
    </source>
</evidence>
<dbReference type="Proteomes" id="UP001419268">
    <property type="component" value="Unassembled WGS sequence"/>
</dbReference>